<dbReference type="NCBIfam" id="TIGR02027">
    <property type="entry name" value="rpoA"/>
    <property type="match status" value="1"/>
</dbReference>
<evidence type="ECO:0000256" key="11">
    <source>
        <dbReference type="HAMAP-Rule" id="MF_00059"/>
    </source>
</evidence>
<evidence type="ECO:0000256" key="5">
    <source>
        <dbReference type="ARBA" id="ARBA00022679"/>
    </source>
</evidence>
<dbReference type="Gene3D" id="3.30.1360.10">
    <property type="entry name" value="RNA polymerase, RBP11-like subunit"/>
    <property type="match status" value="1"/>
</dbReference>
<keyword evidence="6 11" id="KW-0548">Nucleotidyltransferase</keyword>
<dbReference type="GO" id="GO:0000428">
    <property type="term" value="C:DNA-directed RNA polymerase complex"/>
    <property type="evidence" value="ECO:0007669"/>
    <property type="project" value="UniProtKB-KW"/>
</dbReference>
<dbReference type="Pfam" id="PF03118">
    <property type="entry name" value="RNA_pol_A_CTD"/>
    <property type="match status" value="1"/>
</dbReference>
<dbReference type="Gene3D" id="2.170.120.12">
    <property type="entry name" value="DNA-directed RNA polymerase, insert domain"/>
    <property type="match status" value="1"/>
</dbReference>
<dbReference type="InterPro" id="IPR011262">
    <property type="entry name" value="DNA-dir_RNA_pol_insert"/>
</dbReference>
<dbReference type="FunFam" id="2.170.120.12:FF:000001">
    <property type="entry name" value="DNA-directed RNA polymerase subunit alpha"/>
    <property type="match status" value="1"/>
</dbReference>
<comment type="domain">
    <text evidence="11">The N-terminal domain is essential for RNAP assembly and basal transcription, whereas the C-terminal domain is involved in interaction with transcriptional regulators and with upstream promoter elements.</text>
</comment>
<reference evidence="13 14" key="1">
    <citation type="submission" date="2016-11" db="EMBL/GenBank/DDBJ databases">
        <title>Sphingorhabdus sp. LPB0140, isolated from marine environment.</title>
        <authorList>
            <person name="Kim E."/>
            <person name="Yi H."/>
        </authorList>
    </citation>
    <scope>NUCLEOTIDE SEQUENCE [LARGE SCALE GENOMIC DNA]</scope>
    <source>
        <strain evidence="13 14">LPB0140</strain>
    </source>
</reference>
<dbReference type="Proteomes" id="UP000242561">
    <property type="component" value="Chromosome"/>
</dbReference>
<dbReference type="InterPro" id="IPR011263">
    <property type="entry name" value="DNA-dir_RNA_pol_RpoA/D/Rpb3"/>
</dbReference>
<evidence type="ECO:0000256" key="8">
    <source>
        <dbReference type="ARBA" id="ARBA00032524"/>
    </source>
</evidence>
<dbReference type="EMBL" id="CP018154">
    <property type="protein sequence ID" value="APG62240.1"/>
    <property type="molecule type" value="Genomic_DNA"/>
</dbReference>
<dbReference type="InterPro" id="IPR036603">
    <property type="entry name" value="RBP11-like"/>
</dbReference>
<dbReference type="FunFam" id="1.10.150.20:FF:000001">
    <property type="entry name" value="DNA-directed RNA polymerase subunit alpha"/>
    <property type="match status" value="1"/>
</dbReference>
<feature type="domain" description="DNA-directed RNA polymerase RpoA/D/Rpb3-type" evidence="12">
    <location>
        <begin position="28"/>
        <end position="235"/>
    </location>
</feature>
<organism evidence="13 14">
    <name type="scientific">Sphingorhabdus lutea</name>
    <dbReference type="NCBI Taxonomy" id="1913578"/>
    <lineage>
        <taxon>Bacteria</taxon>
        <taxon>Pseudomonadati</taxon>
        <taxon>Pseudomonadota</taxon>
        <taxon>Alphaproteobacteria</taxon>
        <taxon>Sphingomonadales</taxon>
        <taxon>Sphingomonadaceae</taxon>
        <taxon>Sphingorhabdus</taxon>
    </lineage>
</organism>
<dbReference type="Gene3D" id="1.10.150.20">
    <property type="entry name" value="5' to 3' exonuclease, C-terminal subdomain"/>
    <property type="match status" value="1"/>
</dbReference>
<dbReference type="GO" id="GO:0006351">
    <property type="term" value="P:DNA-templated transcription"/>
    <property type="evidence" value="ECO:0007669"/>
    <property type="project" value="UniProtKB-UniRule"/>
</dbReference>
<dbReference type="CDD" id="cd06928">
    <property type="entry name" value="RNAP_alpha_NTD"/>
    <property type="match status" value="1"/>
</dbReference>
<dbReference type="NCBIfam" id="NF003513">
    <property type="entry name" value="PRK05182.1-2"/>
    <property type="match status" value="1"/>
</dbReference>
<evidence type="ECO:0000256" key="1">
    <source>
        <dbReference type="ARBA" id="ARBA00007123"/>
    </source>
</evidence>
<evidence type="ECO:0000256" key="3">
    <source>
        <dbReference type="ARBA" id="ARBA00015972"/>
    </source>
</evidence>
<keyword evidence="4 11" id="KW-0240">DNA-directed RNA polymerase</keyword>
<dbReference type="SUPFAM" id="SSF47789">
    <property type="entry name" value="C-terminal domain of RNA polymerase alpha subunit"/>
    <property type="match status" value="1"/>
</dbReference>
<dbReference type="EC" id="2.7.7.6" evidence="2 11"/>
<dbReference type="InterPro" id="IPR036643">
    <property type="entry name" value="RNApol_insert_sf"/>
</dbReference>
<dbReference type="GO" id="GO:0003899">
    <property type="term" value="F:DNA-directed RNA polymerase activity"/>
    <property type="evidence" value="ECO:0007669"/>
    <property type="project" value="UniProtKB-UniRule"/>
</dbReference>
<dbReference type="NCBIfam" id="NF003519">
    <property type="entry name" value="PRK05182.2-5"/>
    <property type="match status" value="1"/>
</dbReference>
<accession>A0A1L3JAR9</accession>
<evidence type="ECO:0000259" key="12">
    <source>
        <dbReference type="SMART" id="SM00662"/>
    </source>
</evidence>
<feature type="region of interest" description="Alpha N-terminal domain (alpha-NTD)" evidence="11">
    <location>
        <begin position="1"/>
        <end position="236"/>
    </location>
</feature>
<proteinExistence type="inferred from homology"/>
<dbReference type="SMART" id="SM00662">
    <property type="entry name" value="RPOLD"/>
    <property type="match status" value="1"/>
</dbReference>
<protein>
    <recommendedName>
        <fullName evidence="3 11">DNA-directed RNA polymerase subunit alpha</fullName>
        <shortName evidence="11">RNAP subunit alpha</shortName>
        <ecNumber evidence="2 11">2.7.7.6</ecNumber>
    </recommendedName>
    <alternativeName>
        <fullName evidence="9 11">RNA polymerase subunit alpha</fullName>
    </alternativeName>
    <alternativeName>
        <fullName evidence="8 11">Transcriptase subunit alpha</fullName>
    </alternativeName>
</protein>
<dbReference type="InterPro" id="IPR011773">
    <property type="entry name" value="DNA-dir_RpoA"/>
</dbReference>
<evidence type="ECO:0000256" key="9">
    <source>
        <dbReference type="ARBA" id="ARBA00033070"/>
    </source>
</evidence>
<evidence type="ECO:0000256" key="10">
    <source>
        <dbReference type="ARBA" id="ARBA00048552"/>
    </source>
</evidence>
<keyword evidence="7 11" id="KW-0804">Transcription</keyword>
<evidence type="ECO:0000256" key="6">
    <source>
        <dbReference type="ARBA" id="ARBA00022695"/>
    </source>
</evidence>
<evidence type="ECO:0000256" key="2">
    <source>
        <dbReference type="ARBA" id="ARBA00012418"/>
    </source>
</evidence>
<dbReference type="KEGG" id="sphl:LPB140_04850"/>
<dbReference type="RefSeq" id="WP_072558891.1">
    <property type="nucleotide sequence ID" value="NZ_CP018154.1"/>
</dbReference>
<dbReference type="AlphaFoldDB" id="A0A1L3JAR9"/>
<dbReference type="STRING" id="1913578.LPB140_04850"/>
<comment type="catalytic activity">
    <reaction evidence="10 11">
        <text>RNA(n) + a ribonucleoside 5'-triphosphate = RNA(n+1) + diphosphate</text>
        <dbReference type="Rhea" id="RHEA:21248"/>
        <dbReference type="Rhea" id="RHEA-COMP:14527"/>
        <dbReference type="Rhea" id="RHEA-COMP:17342"/>
        <dbReference type="ChEBI" id="CHEBI:33019"/>
        <dbReference type="ChEBI" id="CHEBI:61557"/>
        <dbReference type="ChEBI" id="CHEBI:140395"/>
        <dbReference type="EC" id="2.7.7.6"/>
    </reaction>
</comment>
<dbReference type="Pfam" id="PF01000">
    <property type="entry name" value="RNA_pol_A_bac"/>
    <property type="match status" value="1"/>
</dbReference>
<evidence type="ECO:0000256" key="4">
    <source>
        <dbReference type="ARBA" id="ARBA00022478"/>
    </source>
</evidence>
<evidence type="ECO:0000313" key="14">
    <source>
        <dbReference type="Proteomes" id="UP000242561"/>
    </source>
</evidence>
<sequence>MSVNIKNWQELKKPNALDLKTSGDAKRKATLIAEPLERGFGLTLGNALRRTLLSSLQGAAITSIKIENVLHEFSSLAGVREDVTDIVLNVKQIALKMEGEGPKRLQLSATGPAEVTAGDIAVSGDIEVLNPDLVICHLDDGATLNMELTADTGKGYVPAVANRPADAPIGLIPVDSLYSPIRQVAYKVDNARVGQELDFDKLSLTVETDGTVSPEDAVAYAARIIQDQLQIFVHFEETLAASTGPIGQAAAASSEESDANQLNRYLLKKVDELELSVRSANCLKNDNIIYIGDLVQKTEAEMLRTPNFGRKSLNEIKEVLSSMGLRLGMDIPGWPPENIEEMAKKLEQELLG</sequence>
<dbReference type="GO" id="GO:0003677">
    <property type="term" value="F:DNA binding"/>
    <property type="evidence" value="ECO:0007669"/>
    <property type="project" value="UniProtKB-UniRule"/>
</dbReference>
<keyword evidence="14" id="KW-1185">Reference proteome</keyword>
<dbReference type="GO" id="GO:0005737">
    <property type="term" value="C:cytoplasm"/>
    <property type="evidence" value="ECO:0007669"/>
    <property type="project" value="UniProtKB-ARBA"/>
</dbReference>
<evidence type="ECO:0000313" key="13">
    <source>
        <dbReference type="EMBL" id="APG62240.1"/>
    </source>
</evidence>
<comment type="subunit">
    <text evidence="11">Homodimer. The RNAP catalytic core consists of 2 alpha, 1 beta, 1 beta' and 1 omega subunit. When a sigma factor is associated with the core the holoenzyme is formed, which can initiate transcription.</text>
</comment>
<evidence type="ECO:0000256" key="7">
    <source>
        <dbReference type="ARBA" id="ARBA00023163"/>
    </source>
</evidence>
<comment type="similarity">
    <text evidence="1 11">Belongs to the RNA polymerase alpha chain family.</text>
</comment>
<dbReference type="GO" id="GO:0046983">
    <property type="term" value="F:protein dimerization activity"/>
    <property type="evidence" value="ECO:0007669"/>
    <property type="project" value="InterPro"/>
</dbReference>
<dbReference type="InterPro" id="IPR011260">
    <property type="entry name" value="RNAP_asu_C"/>
</dbReference>
<dbReference type="HAMAP" id="MF_00059">
    <property type="entry name" value="RNApol_bact_RpoA"/>
    <property type="match status" value="1"/>
</dbReference>
<feature type="region of interest" description="Alpha C-terminal domain (alpha-CTD)" evidence="11">
    <location>
        <begin position="262"/>
        <end position="352"/>
    </location>
</feature>
<dbReference type="SUPFAM" id="SSF55257">
    <property type="entry name" value="RBP11-like subunits of RNA polymerase"/>
    <property type="match status" value="1"/>
</dbReference>
<name>A0A1L3JAR9_9SPHN</name>
<dbReference type="Pfam" id="PF01193">
    <property type="entry name" value="RNA_pol_L"/>
    <property type="match status" value="1"/>
</dbReference>
<dbReference type="OrthoDB" id="9805706at2"/>
<comment type="function">
    <text evidence="11">DNA-dependent RNA polymerase catalyzes the transcription of DNA into RNA using the four ribonucleoside triphosphates as substrates.</text>
</comment>
<keyword evidence="5 11" id="KW-0808">Transferase</keyword>
<gene>
    <name evidence="11" type="primary">rpoA</name>
    <name evidence="13" type="ORF">LPB140_04850</name>
</gene>
<dbReference type="SUPFAM" id="SSF56553">
    <property type="entry name" value="Insert subdomain of RNA polymerase alpha subunit"/>
    <property type="match status" value="1"/>
</dbReference>